<organism evidence="2 3">
    <name type="scientific">Pythium oligandrum</name>
    <name type="common">Mycoparasitic fungus</name>
    <dbReference type="NCBI Taxonomy" id="41045"/>
    <lineage>
        <taxon>Eukaryota</taxon>
        <taxon>Sar</taxon>
        <taxon>Stramenopiles</taxon>
        <taxon>Oomycota</taxon>
        <taxon>Peronosporomycetes</taxon>
        <taxon>Pythiales</taxon>
        <taxon>Pythiaceae</taxon>
        <taxon>Pythium</taxon>
    </lineage>
</organism>
<keyword evidence="3" id="KW-1185">Reference proteome</keyword>
<name>A0A8K1FLB8_PYTOL</name>
<keyword evidence="1" id="KW-0472">Membrane</keyword>
<gene>
    <name evidence="2" type="ORF">Poli38472_005136</name>
</gene>
<proteinExistence type="predicted"/>
<dbReference type="Proteomes" id="UP000794436">
    <property type="component" value="Unassembled WGS sequence"/>
</dbReference>
<dbReference type="AlphaFoldDB" id="A0A8K1FLB8"/>
<accession>A0A8K1FLB8</accession>
<evidence type="ECO:0000256" key="1">
    <source>
        <dbReference type="SAM" id="Phobius"/>
    </source>
</evidence>
<feature type="transmembrane region" description="Helical" evidence="1">
    <location>
        <begin position="50"/>
        <end position="75"/>
    </location>
</feature>
<comment type="caution">
    <text evidence="2">The sequence shown here is derived from an EMBL/GenBank/DDBJ whole genome shotgun (WGS) entry which is preliminary data.</text>
</comment>
<evidence type="ECO:0008006" key="4">
    <source>
        <dbReference type="Google" id="ProtNLM"/>
    </source>
</evidence>
<keyword evidence="1" id="KW-0812">Transmembrane</keyword>
<dbReference type="OrthoDB" id="122776at2759"/>
<feature type="transmembrane region" description="Helical" evidence="1">
    <location>
        <begin position="81"/>
        <end position="101"/>
    </location>
</feature>
<evidence type="ECO:0000313" key="2">
    <source>
        <dbReference type="EMBL" id="TMW62518.1"/>
    </source>
</evidence>
<protein>
    <recommendedName>
        <fullName evidence="4">Transmembrane protein</fullName>
    </recommendedName>
</protein>
<keyword evidence="1" id="KW-1133">Transmembrane helix</keyword>
<reference evidence="2" key="1">
    <citation type="submission" date="2019-03" db="EMBL/GenBank/DDBJ databases">
        <title>Long read genome sequence of the mycoparasitic Pythium oligandrum ATCC 38472 isolated from sugarbeet rhizosphere.</title>
        <authorList>
            <person name="Gaulin E."/>
        </authorList>
    </citation>
    <scope>NUCLEOTIDE SEQUENCE</scope>
    <source>
        <strain evidence="2">ATCC 38472_TT</strain>
    </source>
</reference>
<dbReference type="EMBL" id="SPLM01000073">
    <property type="protein sequence ID" value="TMW62518.1"/>
    <property type="molecule type" value="Genomic_DNA"/>
</dbReference>
<evidence type="ECO:0000313" key="3">
    <source>
        <dbReference type="Proteomes" id="UP000794436"/>
    </source>
</evidence>
<sequence length="353" mass="37842">MVQKATKTRSVRAADAASADLQRHSLPHTQLPLATKTTGWVILKKSTRGVLAAFMASARPLAVLSVVAGLFWLAVKIVGRFQLWMTAAGVLMVVLSVASAVQEVMVKQVAPSSVEYLDEECSKIAIATSDKTAEEIPVVMDVPQTHAVAASDDVALNMASPALVDMTKQQQPTNETSVKPARRNSSTLELGDNKLLVVHCGTVINVQGSRGFIIPHNLPSKPSPKAATRTAYSPSPLSKLPLVIPFELSAVLAALRPEVTVGKTVEFSCAEDETTSRETVVAVNVRPVATDEGIVKSRNALQTCKQAREASFAKAMGAIKRITPRNVPVKHPVDLIKVAEHLDDQESPIDHFI</sequence>